<dbReference type="PIRSF" id="PIRSF000445">
    <property type="entry name" value="4pyrrol_synth_GluRdtase"/>
    <property type="match status" value="1"/>
</dbReference>
<proteinExistence type="inferred from homology"/>
<comment type="miscellaneous">
    <text evidence="8">During catalysis, the active site Cys acts as a nucleophile attacking the alpha-carbonyl group of tRNA-bound glutamate with the formation of a thioester intermediate between enzyme and glutamate, and the concomitant release of tRNA(Glu). The thioester intermediate is finally reduced by direct hydride transfer from NADPH, to form the product GSA.</text>
</comment>
<comment type="caution">
    <text evidence="13">The sequence shown here is derived from an EMBL/GenBank/DDBJ whole genome shotgun (WGS) entry which is preliminary data.</text>
</comment>
<comment type="catalytic activity">
    <reaction evidence="7 8 9">
        <text>(S)-4-amino-5-oxopentanoate + tRNA(Glu) + NADP(+) = L-glutamyl-tRNA(Glu) + NADPH + H(+)</text>
        <dbReference type="Rhea" id="RHEA:12344"/>
        <dbReference type="Rhea" id="RHEA-COMP:9663"/>
        <dbReference type="Rhea" id="RHEA-COMP:9680"/>
        <dbReference type="ChEBI" id="CHEBI:15378"/>
        <dbReference type="ChEBI" id="CHEBI:57501"/>
        <dbReference type="ChEBI" id="CHEBI:57783"/>
        <dbReference type="ChEBI" id="CHEBI:58349"/>
        <dbReference type="ChEBI" id="CHEBI:78442"/>
        <dbReference type="ChEBI" id="CHEBI:78520"/>
        <dbReference type="EC" id="1.2.1.70"/>
    </reaction>
</comment>
<dbReference type="CDD" id="cd05213">
    <property type="entry name" value="NAD_bind_Glutamyl_tRNA_reduct"/>
    <property type="match status" value="1"/>
</dbReference>
<evidence type="ECO:0000256" key="2">
    <source>
        <dbReference type="ARBA" id="ARBA00005916"/>
    </source>
</evidence>
<sequence length="419" mass="45337">MSVFALGLNHQSAPLDLRGRFAFTLEQLAPSLAGLRDKLAGTPEAAILSTCNRTEVYVAAPQAQVQPALDWLASHGGIGRDALSPHAYILQGSAAARHAFRVASGLDSMVLGEPQILGQMKQAVREADAAGALGTTLHQLFQRSFAVAKEVRTSTEIGAHSISMAAAAVRLASQLFEDLAQTRVLFVGAGEMIELVATHFAARTPRHMAVANRTLERGEKLAAHFGAEAMRLTDLTERLHEFDIVVSCTASSLPLIGKGAVERALKRRKHRPVFMVDLAVPRDIEPEVAALSDVYLYTVDELATQVQTAGEKRQAAVAQAEAIVETGVQSFMHWLDQRHTVPLIQALHAQADDWRAHELARARKLLAKGADVEEVMDALSRGLTQKLLHGTLAELGSADGEQRLHLAQTVSRLFLRGKH</sequence>
<dbReference type="PROSITE" id="PS00747">
    <property type="entry name" value="GLUTR"/>
    <property type="match status" value="1"/>
</dbReference>
<organism evidence="13 14">
    <name type="scientific">Roseateles paludis</name>
    <dbReference type="NCBI Taxonomy" id="3145238"/>
    <lineage>
        <taxon>Bacteria</taxon>
        <taxon>Pseudomonadati</taxon>
        <taxon>Pseudomonadota</taxon>
        <taxon>Betaproteobacteria</taxon>
        <taxon>Burkholderiales</taxon>
        <taxon>Sphaerotilaceae</taxon>
        <taxon>Roseateles</taxon>
    </lineage>
</organism>
<dbReference type="Pfam" id="PF01488">
    <property type="entry name" value="Shikimate_DH"/>
    <property type="match status" value="1"/>
</dbReference>
<evidence type="ECO:0000256" key="8">
    <source>
        <dbReference type="HAMAP-Rule" id="MF_00087"/>
    </source>
</evidence>
<feature type="domain" description="Quinate/shikimate 5-dehydrogenase/glutamyl-tRNA reductase" evidence="11">
    <location>
        <begin position="171"/>
        <end position="303"/>
    </location>
</feature>
<dbReference type="InterPro" id="IPR036453">
    <property type="entry name" value="GluRdtase_dimer_dom_sf"/>
</dbReference>
<comment type="function">
    <text evidence="8">Catalyzes the NADPH-dependent reduction of glutamyl-tRNA(Glu) to glutamate 1-semialdehyde (GSA).</text>
</comment>
<feature type="binding site" evidence="8">
    <location>
        <begin position="188"/>
        <end position="193"/>
    </location>
    <ligand>
        <name>NADP(+)</name>
        <dbReference type="ChEBI" id="CHEBI:58349"/>
    </ligand>
</feature>
<dbReference type="InterPro" id="IPR036343">
    <property type="entry name" value="GluRdtase_N_sf"/>
</dbReference>
<feature type="binding site" evidence="8">
    <location>
        <position position="108"/>
    </location>
    <ligand>
        <name>substrate</name>
    </ligand>
</feature>
<dbReference type="EMBL" id="JBDPZD010000004">
    <property type="protein sequence ID" value="MEO3692596.1"/>
    <property type="molecule type" value="Genomic_DNA"/>
</dbReference>
<comment type="similarity">
    <text evidence="2 8 9">Belongs to the glutamyl-tRNA reductase family.</text>
</comment>
<evidence type="ECO:0000259" key="10">
    <source>
        <dbReference type="Pfam" id="PF00745"/>
    </source>
</evidence>
<dbReference type="InterPro" id="IPR006151">
    <property type="entry name" value="Shikm_DH/Glu-tRNA_Rdtase"/>
</dbReference>
<keyword evidence="6 8" id="KW-0627">Porphyrin biosynthesis</keyword>
<dbReference type="NCBIfam" id="TIGR01035">
    <property type="entry name" value="hemA"/>
    <property type="match status" value="1"/>
</dbReference>
<evidence type="ECO:0000256" key="3">
    <source>
        <dbReference type="ARBA" id="ARBA00012970"/>
    </source>
</evidence>
<dbReference type="InterPro" id="IPR036291">
    <property type="entry name" value="NAD(P)-bd_dom_sf"/>
</dbReference>
<dbReference type="RefSeq" id="WP_347705421.1">
    <property type="nucleotide sequence ID" value="NZ_JBDPZD010000004.1"/>
</dbReference>
<feature type="domain" description="Tetrapyrrole biosynthesis glutamyl-tRNA reductase dimerisation" evidence="10">
    <location>
        <begin position="319"/>
        <end position="414"/>
    </location>
</feature>
<evidence type="ECO:0000256" key="1">
    <source>
        <dbReference type="ARBA" id="ARBA00005059"/>
    </source>
</evidence>
<comment type="pathway">
    <text evidence="1 8 9">Porphyrin-containing compound metabolism; protoporphyrin-IX biosynthesis; 5-aminolevulinate from L-glutamyl-tRNA(Glu): step 1/2.</text>
</comment>
<feature type="binding site" evidence="8">
    <location>
        <begin position="50"/>
        <end position="53"/>
    </location>
    <ligand>
        <name>substrate</name>
    </ligand>
</feature>
<dbReference type="Pfam" id="PF00745">
    <property type="entry name" value="GlutR_dimer"/>
    <property type="match status" value="1"/>
</dbReference>
<feature type="active site" description="Nucleophile" evidence="8">
    <location>
        <position position="51"/>
    </location>
</feature>
<evidence type="ECO:0000256" key="6">
    <source>
        <dbReference type="ARBA" id="ARBA00023244"/>
    </source>
</evidence>
<dbReference type="EC" id="1.2.1.70" evidence="3 8"/>
<dbReference type="SUPFAM" id="SSF69742">
    <property type="entry name" value="Glutamyl tRNA-reductase catalytic, N-terminal domain"/>
    <property type="match status" value="1"/>
</dbReference>
<dbReference type="Pfam" id="PF05201">
    <property type="entry name" value="GlutR_N"/>
    <property type="match status" value="1"/>
</dbReference>
<keyword evidence="14" id="KW-1185">Reference proteome</keyword>
<dbReference type="PANTHER" id="PTHR43013:SF1">
    <property type="entry name" value="GLUTAMYL-TRNA REDUCTASE"/>
    <property type="match status" value="1"/>
</dbReference>
<name>A0ABV0G4C7_9BURK</name>
<keyword evidence="5 8" id="KW-0560">Oxidoreductase</keyword>
<accession>A0ABV0G4C7</accession>
<keyword evidence="4 8" id="KW-0521">NADP</keyword>
<evidence type="ECO:0000256" key="5">
    <source>
        <dbReference type="ARBA" id="ARBA00023002"/>
    </source>
</evidence>
<dbReference type="SUPFAM" id="SSF51735">
    <property type="entry name" value="NAD(P)-binding Rossmann-fold domains"/>
    <property type="match status" value="1"/>
</dbReference>
<evidence type="ECO:0000313" key="14">
    <source>
        <dbReference type="Proteomes" id="UP001495147"/>
    </source>
</evidence>
<dbReference type="InterPro" id="IPR018214">
    <property type="entry name" value="GluRdtase_CS"/>
</dbReference>
<gene>
    <name evidence="8 13" type="primary">hemA</name>
    <name evidence="13" type="ORF">ABDJ85_14050</name>
</gene>
<evidence type="ECO:0000259" key="11">
    <source>
        <dbReference type="Pfam" id="PF01488"/>
    </source>
</evidence>
<reference evidence="13 14" key="1">
    <citation type="submission" date="2024-05" db="EMBL/GenBank/DDBJ databases">
        <title>Roseateles sp. DJS-2-20 16S ribosomal RNA gene Genome sequencing and assembly.</title>
        <authorList>
            <person name="Woo H."/>
        </authorList>
    </citation>
    <scope>NUCLEOTIDE SEQUENCE [LARGE SCALE GENOMIC DNA]</scope>
    <source>
        <strain evidence="13 14">DJS-2-20</strain>
    </source>
</reference>
<feature type="domain" description="Glutamyl-tRNA reductase N-terminal" evidence="12">
    <location>
        <begin position="6"/>
        <end position="155"/>
    </location>
</feature>
<dbReference type="InterPro" id="IPR015895">
    <property type="entry name" value="4pyrrol_synth_GluRdtase_N"/>
</dbReference>
<dbReference type="GO" id="GO:0008883">
    <property type="term" value="F:glutamyl-tRNA reductase activity"/>
    <property type="evidence" value="ECO:0007669"/>
    <property type="project" value="UniProtKB-EC"/>
</dbReference>
<comment type="domain">
    <text evidence="8">Possesses an unusual extended V-shaped dimeric structure with each monomer consisting of three distinct domains arranged along a curved 'spinal' alpha-helix. The N-terminal catalytic domain specifically recognizes the glutamate moiety of the substrate. The second domain is the NADPH-binding domain, and the third C-terminal domain is responsible for dimerization.</text>
</comment>
<feature type="binding site" evidence="8">
    <location>
        <begin position="113"/>
        <end position="115"/>
    </location>
    <ligand>
        <name>substrate</name>
    </ligand>
</feature>
<dbReference type="PANTHER" id="PTHR43013">
    <property type="entry name" value="GLUTAMYL-TRNA REDUCTASE"/>
    <property type="match status" value="1"/>
</dbReference>
<evidence type="ECO:0000256" key="4">
    <source>
        <dbReference type="ARBA" id="ARBA00022857"/>
    </source>
</evidence>
<dbReference type="Gene3D" id="3.30.460.30">
    <property type="entry name" value="Glutamyl-tRNA reductase, N-terminal domain"/>
    <property type="match status" value="1"/>
</dbReference>
<evidence type="ECO:0000256" key="7">
    <source>
        <dbReference type="ARBA" id="ARBA00047464"/>
    </source>
</evidence>
<comment type="subunit">
    <text evidence="8">Homodimer.</text>
</comment>
<dbReference type="InterPro" id="IPR000343">
    <property type="entry name" value="4pyrrol_synth_GluRdtase"/>
</dbReference>
<feature type="site" description="Important for activity" evidence="8">
    <location>
        <position position="98"/>
    </location>
</feature>
<evidence type="ECO:0000259" key="12">
    <source>
        <dbReference type="Pfam" id="PF05201"/>
    </source>
</evidence>
<dbReference type="Gene3D" id="3.40.50.720">
    <property type="entry name" value="NAD(P)-binding Rossmann-like Domain"/>
    <property type="match status" value="1"/>
</dbReference>
<evidence type="ECO:0000256" key="9">
    <source>
        <dbReference type="RuleBase" id="RU000584"/>
    </source>
</evidence>
<evidence type="ECO:0000313" key="13">
    <source>
        <dbReference type="EMBL" id="MEO3692596.1"/>
    </source>
</evidence>
<dbReference type="HAMAP" id="MF_00087">
    <property type="entry name" value="Glu_tRNA_reductase"/>
    <property type="match status" value="1"/>
</dbReference>
<dbReference type="Proteomes" id="UP001495147">
    <property type="component" value="Unassembled WGS sequence"/>
</dbReference>
<dbReference type="InterPro" id="IPR015896">
    <property type="entry name" value="4pyrrol_synth_GluRdtase_dimer"/>
</dbReference>
<protein>
    <recommendedName>
        <fullName evidence="3 8">Glutamyl-tRNA reductase</fullName>
        <shortName evidence="8">GluTR</shortName>
        <ecNumber evidence="3 8">1.2.1.70</ecNumber>
    </recommendedName>
</protein>
<feature type="binding site" evidence="8">
    <location>
        <position position="119"/>
    </location>
    <ligand>
        <name>substrate</name>
    </ligand>
</feature>
<dbReference type="SUPFAM" id="SSF69075">
    <property type="entry name" value="Glutamyl tRNA-reductase dimerization domain"/>
    <property type="match status" value="1"/>
</dbReference>